<dbReference type="EMBL" id="QOPD01000004">
    <property type="protein sequence ID" value="RCL38209.1"/>
    <property type="molecule type" value="Genomic_DNA"/>
</dbReference>
<dbReference type="EC" id="5.3.1.9" evidence="4"/>
<dbReference type="CDD" id="cd05016">
    <property type="entry name" value="SIS_PGI_2"/>
    <property type="match status" value="1"/>
</dbReference>
<dbReference type="PROSITE" id="PS51463">
    <property type="entry name" value="P_GLUCOSE_ISOMERASE_3"/>
    <property type="match status" value="1"/>
</dbReference>
<comment type="pathway">
    <text evidence="4 5">Carbohydrate degradation; glycolysis; D-glyceraldehyde 3-phosphate and glycerone phosphate from D-glucose: step 2/4.</text>
</comment>
<evidence type="ECO:0000256" key="1">
    <source>
        <dbReference type="ARBA" id="ARBA00022432"/>
    </source>
</evidence>
<dbReference type="GO" id="GO:0005829">
    <property type="term" value="C:cytosol"/>
    <property type="evidence" value="ECO:0007669"/>
    <property type="project" value="TreeGrafter"/>
</dbReference>
<dbReference type="InterPro" id="IPR046348">
    <property type="entry name" value="SIS_dom_sf"/>
</dbReference>
<sequence length="447" mass="51016">MSIENLRTKFDKYPQKYLEHKSELAGCTFVFTDQKIPEEFYADFIQLARAQKIHEKFTGIYNGDVVNVTEGRSVTHFKYRMPSISDEYERHQKKLFSISKKIRETGYEKVVFFGIGGSQLGPAFVGEALVNNFYDKACLITGSDPDEYADKLAGVNLDKCCFIVASKSFSTLETLNSFEEVTNKKFLSNTYAVTAAPRLAEDYGIHKDNIISFDINVGGRFSIWSPISILLSIFLGEDAYKEFLEGGHLADLELLENEYESIIMKLSCQDIFHNNILSNQTSVLLNYDWKLRNFSRYAQQLEMESNGKSVDIKGDESLVDTNPIIWGGYGPESQHSFYQLLYQGTKDFNIYLIAQINSTKLNYLQFLGQQQSLVEGTDKELESYRQTKIRRLTTVLLDQISPRTVGALMAIWENKTILNSLIWNINAFDQWGVELGKLNTKKFSGES</sequence>
<comment type="caution">
    <text evidence="6">The sequence shown here is derived from an EMBL/GenBank/DDBJ whole genome shotgun (WGS) entry which is preliminary data.</text>
</comment>
<dbReference type="GO" id="GO:0048029">
    <property type="term" value="F:monosaccharide binding"/>
    <property type="evidence" value="ECO:0007669"/>
    <property type="project" value="TreeGrafter"/>
</dbReference>
<protein>
    <recommendedName>
        <fullName evidence="4">Glucose-6-phosphate isomerase</fullName>
        <shortName evidence="4">GPI</shortName>
        <ecNumber evidence="4">5.3.1.9</ecNumber>
    </recommendedName>
    <alternativeName>
        <fullName evidence="4">Phosphoglucose isomerase</fullName>
        <shortName evidence="4">PGI</shortName>
    </alternativeName>
    <alternativeName>
        <fullName evidence="4">Phosphohexose isomerase</fullName>
        <shortName evidence="4">PHI</shortName>
    </alternativeName>
</protein>
<dbReference type="PANTHER" id="PTHR11469:SF1">
    <property type="entry name" value="GLUCOSE-6-PHOSPHATE ISOMERASE"/>
    <property type="match status" value="1"/>
</dbReference>
<reference evidence="6 7" key="1">
    <citation type="journal article" date="2018" name="Microbiome">
        <title>Fine metagenomic profile of the Mediterranean stratified and mixed water columns revealed by assembly and recruitment.</title>
        <authorList>
            <person name="Haro-Moreno J.M."/>
            <person name="Lopez-Perez M."/>
            <person name="De La Torre J.R."/>
            <person name="Picazo A."/>
            <person name="Camacho A."/>
            <person name="Rodriguez-Valera F."/>
        </authorList>
    </citation>
    <scope>NUCLEOTIDE SEQUENCE [LARGE SCALE GENOMIC DNA]</scope>
    <source>
        <strain evidence="6">MED-G83</strain>
    </source>
</reference>
<dbReference type="PROSITE" id="PS00174">
    <property type="entry name" value="P_GLUCOSE_ISOMERASE_2"/>
    <property type="match status" value="1"/>
</dbReference>
<dbReference type="PRINTS" id="PR00662">
    <property type="entry name" value="G6PISOMERASE"/>
</dbReference>
<dbReference type="GO" id="GO:0097367">
    <property type="term" value="F:carbohydrate derivative binding"/>
    <property type="evidence" value="ECO:0007669"/>
    <property type="project" value="InterPro"/>
</dbReference>
<dbReference type="UniPathway" id="UPA00109">
    <property type="reaction ID" value="UER00181"/>
</dbReference>
<dbReference type="Gene3D" id="3.40.50.10490">
    <property type="entry name" value="Glucose-6-phosphate isomerase like protein, domain 1"/>
    <property type="match status" value="2"/>
</dbReference>
<dbReference type="GO" id="GO:0051156">
    <property type="term" value="P:glucose 6-phosphate metabolic process"/>
    <property type="evidence" value="ECO:0007669"/>
    <property type="project" value="TreeGrafter"/>
</dbReference>
<dbReference type="GO" id="GO:0004347">
    <property type="term" value="F:glucose-6-phosphate isomerase activity"/>
    <property type="evidence" value="ECO:0007669"/>
    <property type="project" value="UniProtKB-UniRule"/>
</dbReference>
<name>A0A368BLL4_9GAMM</name>
<feature type="active site" evidence="4">
    <location>
        <position position="335"/>
    </location>
</feature>
<dbReference type="HAMAP" id="MF_00473">
    <property type="entry name" value="G6P_isomerase"/>
    <property type="match status" value="1"/>
</dbReference>
<comment type="subcellular location">
    <subcellularLocation>
        <location evidence="4">Cytoplasm</location>
    </subcellularLocation>
</comment>
<comment type="function">
    <text evidence="4">Catalyzes the reversible isomerization of glucose-6-phosphate to fructose-6-phosphate.</text>
</comment>
<evidence type="ECO:0000256" key="3">
    <source>
        <dbReference type="ARBA" id="ARBA00023235"/>
    </source>
</evidence>
<dbReference type="PANTHER" id="PTHR11469">
    <property type="entry name" value="GLUCOSE-6-PHOSPHATE ISOMERASE"/>
    <property type="match status" value="1"/>
</dbReference>
<proteinExistence type="inferred from homology"/>
<comment type="catalytic activity">
    <reaction evidence="4 5">
        <text>alpha-D-glucose 6-phosphate = beta-D-fructose 6-phosphate</text>
        <dbReference type="Rhea" id="RHEA:11816"/>
        <dbReference type="ChEBI" id="CHEBI:57634"/>
        <dbReference type="ChEBI" id="CHEBI:58225"/>
        <dbReference type="EC" id="5.3.1.9"/>
    </reaction>
</comment>
<organism evidence="6 7">
    <name type="scientific">SAR86 cluster bacterium</name>
    <dbReference type="NCBI Taxonomy" id="2030880"/>
    <lineage>
        <taxon>Bacteria</taxon>
        <taxon>Pseudomonadati</taxon>
        <taxon>Pseudomonadota</taxon>
        <taxon>Gammaproteobacteria</taxon>
        <taxon>SAR86 cluster</taxon>
    </lineage>
</organism>
<evidence type="ECO:0000256" key="2">
    <source>
        <dbReference type="ARBA" id="ARBA00023152"/>
    </source>
</evidence>
<keyword evidence="2 4" id="KW-0324">Glycolysis</keyword>
<dbReference type="SUPFAM" id="SSF53697">
    <property type="entry name" value="SIS domain"/>
    <property type="match status" value="1"/>
</dbReference>
<keyword evidence="1 4" id="KW-0312">Gluconeogenesis</keyword>
<accession>A0A368BLL4</accession>
<keyword evidence="4" id="KW-0963">Cytoplasm</keyword>
<evidence type="ECO:0000256" key="5">
    <source>
        <dbReference type="RuleBase" id="RU000612"/>
    </source>
</evidence>
<dbReference type="Proteomes" id="UP000252147">
    <property type="component" value="Unassembled WGS sequence"/>
</dbReference>
<comment type="pathway">
    <text evidence="4">Carbohydrate biosynthesis; gluconeogenesis.</text>
</comment>
<evidence type="ECO:0000313" key="6">
    <source>
        <dbReference type="EMBL" id="RCL38209.1"/>
    </source>
</evidence>
<evidence type="ECO:0000313" key="7">
    <source>
        <dbReference type="Proteomes" id="UP000252147"/>
    </source>
</evidence>
<dbReference type="GO" id="GO:0006094">
    <property type="term" value="P:gluconeogenesis"/>
    <property type="evidence" value="ECO:0007669"/>
    <property type="project" value="UniProtKB-UniRule"/>
</dbReference>
<dbReference type="InterPro" id="IPR001672">
    <property type="entry name" value="G6P_Isomerase"/>
</dbReference>
<dbReference type="GO" id="GO:0006096">
    <property type="term" value="P:glycolytic process"/>
    <property type="evidence" value="ECO:0007669"/>
    <property type="project" value="UniProtKB-UniRule"/>
</dbReference>
<dbReference type="UniPathway" id="UPA00138"/>
<comment type="similarity">
    <text evidence="4 5">Belongs to the GPI family.</text>
</comment>
<dbReference type="InterPro" id="IPR018189">
    <property type="entry name" value="Phosphoglucose_isomerase_CS"/>
</dbReference>
<evidence type="ECO:0000256" key="4">
    <source>
        <dbReference type="HAMAP-Rule" id="MF_00473"/>
    </source>
</evidence>
<dbReference type="AlphaFoldDB" id="A0A368BLL4"/>
<dbReference type="InterPro" id="IPR035482">
    <property type="entry name" value="SIS_PGI_2"/>
</dbReference>
<dbReference type="Pfam" id="PF00342">
    <property type="entry name" value="PGI"/>
    <property type="match status" value="1"/>
</dbReference>
<feature type="active site" description="Proton donor" evidence="4">
    <location>
        <position position="304"/>
    </location>
</feature>
<keyword evidence="3 4" id="KW-0413">Isomerase</keyword>
<gene>
    <name evidence="4" type="primary">pgi</name>
    <name evidence="6" type="ORF">DBW97_02870</name>
</gene>
<feature type="active site" evidence="4">
    <location>
        <position position="437"/>
    </location>
</feature>